<organism evidence="3 4">
    <name type="scientific">Pseudonocardia eucalypti</name>
    <dbReference type="NCBI Taxonomy" id="648755"/>
    <lineage>
        <taxon>Bacteria</taxon>
        <taxon>Bacillati</taxon>
        <taxon>Actinomycetota</taxon>
        <taxon>Actinomycetes</taxon>
        <taxon>Pseudonocardiales</taxon>
        <taxon>Pseudonocardiaceae</taxon>
        <taxon>Pseudonocardia</taxon>
    </lineage>
</organism>
<keyword evidence="2" id="KW-0812">Transmembrane</keyword>
<gene>
    <name evidence="3" type="ORF">GCM10023321_53570</name>
</gene>
<feature type="transmembrane region" description="Helical" evidence="2">
    <location>
        <begin position="104"/>
        <end position="122"/>
    </location>
</feature>
<evidence type="ECO:0008006" key="5">
    <source>
        <dbReference type="Google" id="ProtNLM"/>
    </source>
</evidence>
<feature type="compositionally biased region" description="Polar residues" evidence="1">
    <location>
        <begin position="27"/>
        <end position="36"/>
    </location>
</feature>
<name>A0ABP9QNW4_9PSEU</name>
<comment type="caution">
    <text evidence="3">The sequence shown here is derived from an EMBL/GenBank/DDBJ whole genome shotgun (WGS) entry which is preliminary data.</text>
</comment>
<evidence type="ECO:0000313" key="4">
    <source>
        <dbReference type="Proteomes" id="UP001428817"/>
    </source>
</evidence>
<keyword evidence="4" id="KW-1185">Reference proteome</keyword>
<evidence type="ECO:0000313" key="3">
    <source>
        <dbReference type="EMBL" id="GAA5164690.1"/>
    </source>
</evidence>
<feature type="transmembrane region" description="Helical" evidence="2">
    <location>
        <begin position="134"/>
        <end position="151"/>
    </location>
</feature>
<feature type="transmembrane region" description="Helical" evidence="2">
    <location>
        <begin position="56"/>
        <end position="73"/>
    </location>
</feature>
<feature type="transmembrane region" description="Helical" evidence="2">
    <location>
        <begin position="184"/>
        <end position="209"/>
    </location>
</feature>
<dbReference type="Proteomes" id="UP001428817">
    <property type="component" value="Unassembled WGS sequence"/>
</dbReference>
<feature type="region of interest" description="Disordered" evidence="1">
    <location>
        <begin position="1"/>
        <end position="43"/>
    </location>
</feature>
<dbReference type="NCBIfam" id="NF041646">
    <property type="entry name" value="VC0807_fam"/>
    <property type="match status" value="1"/>
</dbReference>
<sequence>MSRGRGRPRRDAFLVNPEREDEEHGMNRTSEAQPPATTGEMGAGATRTLRRMTGSLAWDIGLPVAAYYGARLLGCDDYIALLAGTLTSALRVGVVAVRDRRLEPFAAFLLVTFGFGLALSFATGDARFMLAKDSATTAIAGLVFLGSCLVRRPLTYDATLRFAGAGGVAALRERWLDPVARRRWYVASVVWGAGLLLEAVLRIAVVYLLPLDTAVVASTVLQVTAFTLLIGWTVRSTKRALAAEARTPTAGS</sequence>
<evidence type="ECO:0000256" key="2">
    <source>
        <dbReference type="SAM" id="Phobius"/>
    </source>
</evidence>
<keyword evidence="2" id="KW-1133">Transmembrane helix</keyword>
<keyword evidence="2" id="KW-0472">Membrane</keyword>
<dbReference type="EMBL" id="BAABJP010000030">
    <property type="protein sequence ID" value="GAA5164690.1"/>
    <property type="molecule type" value="Genomic_DNA"/>
</dbReference>
<feature type="transmembrane region" description="Helical" evidence="2">
    <location>
        <begin position="215"/>
        <end position="234"/>
    </location>
</feature>
<reference evidence="4" key="1">
    <citation type="journal article" date="2019" name="Int. J. Syst. Evol. Microbiol.">
        <title>The Global Catalogue of Microorganisms (GCM) 10K type strain sequencing project: providing services to taxonomists for standard genome sequencing and annotation.</title>
        <authorList>
            <consortium name="The Broad Institute Genomics Platform"/>
            <consortium name="The Broad Institute Genome Sequencing Center for Infectious Disease"/>
            <person name="Wu L."/>
            <person name="Ma J."/>
        </authorList>
    </citation>
    <scope>NUCLEOTIDE SEQUENCE [LARGE SCALE GENOMIC DNA]</scope>
    <source>
        <strain evidence="4">JCM 18303</strain>
    </source>
</reference>
<accession>A0ABP9QNW4</accession>
<protein>
    <recommendedName>
        <fullName evidence="5">Intracellular septation protein A</fullName>
    </recommendedName>
</protein>
<feature type="transmembrane region" description="Helical" evidence="2">
    <location>
        <begin position="79"/>
        <end position="97"/>
    </location>
</feature>
<proteinExistence type="predicted"/>
<evidence type="ECO:0000256" key="1">
    <source>
        <dbReference type="SAM" id="MobiDB-lite"/>
    </source>
</evidence>